<protein>
    <submittedName>
        <fullName evidence="2">Uncharacterized protein</fullName>
    </submittedName>
</protein>
<dbReference type="EMBL" id="JAYMYS010000002">
    <property type="protein sequence ID" value="KAK7405682.1"/>
    <property type="molecule type" value="Genomic_DNA"/>
</dbReference>
<keyword evidence="3" id="KW-1185">Reference proteome</keyword>
<proteinExistence type="predicted"/>
<name>A0AAN9XRJ7_PSOTE</name>
<organism evidence="2 3">
    <name type="scientific">Psophocarpus tetragonolobus</name>
    <name type="common">Winged bean</name>
    <name type="synonym">Dolichos tetragonolobus</name>
    <dbReference type="NCBI Taxonomy" id="3891"/>
    <lineage>
        <taxon>Eukaryota</taxon>
        <taxon>Viridiplantae</taxon>
        <taxon>Streptophyta</taxon>
        <taxon>Embryophyta</taxon>
        <taxon>Tracheophyta</taxon>
        <taxon>Spermatophyta</taxon>
        <taxon>Magnoliopsida</taxon>
        <taxon>eudicotyledons</taxon>
        <taxon>Gunneridae</taxon>
        <taxon>Pentapetalae</taxon>
        <taxon>rosids</taxon>
        <taxon>fabids</taxon>
        <taxon>Fabales</taxon>
        <taxon>Fabaceae</taxon>
        <taxon>Papilionoideae</taxon>
        <taxon>50 kb inversion clade</taxon>
        <taxon>NPAAA clade</taxon>
        <taxon>indigoferoid/millettioid clade</taxon>
        <taxon>Phaseoleae</taxon>
        <taxon>Psophocarpus</taxon>
    </lineage>
</organism>
<dbReference type="AlphaFoldDB" id="A0AAN9XRJ7"/>
<gene>
    <name evidence="2" type="ORF">VNO78_07287</name>
</gene>
<evidence type="ECO:0000256" key="1">
    <source>
        <dbReference type="SAM" id="MobiDB-lite"/>
    </source>
</evidence>
<accession>A0AAN9XRJ7</accession>
<evidence type="ECO:0000313" key="2">
    <source>
        <dbReference type="EMBL" id="KAK7405682.1"/>
    </source>
</evidence>
<reference evidence="2 3" key="1">
    <citation type="submission" date="2024-01" db="EMBL/GenBank/DDBJ databases">
        <title>The genomes of 5 underutilized Papilionoideae crops provide insights into root nodulation and disease resistanc.</title>
        <authorList>
            <person name="Jiang F."/>
        </authorList>
    </citation>
    <scope>NUCLEOTIDE SEQUENCE [LARGE SCALE GENOMIC DNA]</scope>
    <source>
        <strain evidence="2">DUOXIRENSHENG_FW03</strain>
        <tissue evidence="2">Leaves</tissue>
    </source>
</reference>
<evidence type="ECO:0000313" key="3">
    <source>
        <dbReference type="Proteomes" id="UP001386955"/>
    </source>
</evidence>
<sequence length="121" mass="13505">MILSGGCDYGRNMRKGYHIQISKHGQAMNDEISKNINRIFIHVETPKGNMGHVGRDMGAREFVDVLDDKGEAHVLDVGDQELCRLQMEKVNFQALTKEDKVADGKGKFSSLDKEDKIGLEG</sequence>
<comment type="caution">
    <text evidence="2">The sequence shown here is derived from an EMBL/GenBank/DDBJ whole genome shotgun (WGS) entry which is preliminary data.</text>
</comment>
<dbReference type="Proteomes" id="UP001386955">
    <property type="component" value="Unassembled WGS sequence"/>
</dbReference>
<feature type="region of interest" description="Disordered" evidence="1">
    <location>
        <begin position="100"/>
        <end position="121"/>
    </location>
</feature>